<gene>
    <name evidence="1" type="ORF">C2G38_2214180</name>
</gene>
<dbReference type="AlphaFoldDB" id="A0A397UEC8"/>
<dbReference type="Proteomes" id="UP000266673">
    <property type="component" value="Unassembled WGS sequence"/>
</dbReference>
<name>A0A397UEC8_9GLOM</name>
<sequence>MPTNESPITSHDAGDITASYVLIRFLLCKHLVNPLGKIDASFFWKIQRNSQYPLIMEDKETLWENIRTSTSNDYTQVNLTIDLALDYLEKSKQKKWLRGIELNFKPIQKMVNGIKDFERAKKLSKTWSGLNKNTFY</sequence>
<evidence type="ECO:0000313" key="1">
    <source>
        <dbReference type="EMBL" id="RIB07518.1"/>
    </source>
</evidence>
<comment type="caution">
    <text evidence="1">The sequence shown here is derived from an EMBL/GenBank/DDBJ whole genome shotgun (WGS) entry which is preliminary data.</text>
</comment>
<protein>
    <submittedName>
        <fullName evidence="1">Uncharacterized protein</fullName>
    </submittedName>
</protein>
<organism evidence="1 2">
    <name type="scientific">Gigaspora rosea</name>
    <dbReference type="NCBI Taxonomy" id="44941"/>
    <lineage>
        <taxon>Eukaryota</taxon>
        <taxon>Fungi</taxon>
        <taxon>Fungi incertae sedis</taxon>
        <taxon>Mucoromycota</taxon>
        <taxon>Glomeromycotina</taxon>
        <taxon>Glomeromycetes</taxon>
        <taxon>Diversisporales</taxon>
        <taxon>Gigasporaceae</taxon>
        <taxon>Gigaspora</taxon>
    </lineage>
</organism>
<reference evidence="1 2" key="1">
    <citation type="submission" date="2018-06" db="EMBL/GenBank/DDBJ databases">
        <title>Comparative genomics reveals the genomic features of Rhizophagus irregularis, R. cerebriforme, R. diaphanum and Gigaspora rosea, and their symbiotic lifestyle signature.</title>
        <authorList>
            <person name="Morin E."/>
            <person name="San Clemente H."/>
            <person name="Chen E.C.H."/>
            <person name="De La Providencia I."/>
            <person name="Hainaut M."/>
            <person name="Kuo A."/>
            <person name="Kohler A."/>
            <person name="Murat C."/>
            <person name="Tang N."/>
            <person name="Roy S."/>
            <person name="Loubradou J."/>
            <person name="Henrissat B."/>
            <person name="Grigoriev I.V."/>
            <person name="Corradi N."/>
            <person name="Roux C."/>
            <person name="Martin F.M."/>
        </authorList>
    </citation>
    <scope>NUCLEOTIDE SEQUENCE [LARGE SCALE GENOMIC DNA]</scope>
    <source>
        <strain evidence="1 2">DAOM 194757</strain>
    </source>
</reference>
<evidence type="ECO:0000313" key="2">
    <source>
        <dbReference type="Proteomes" id="UP000266673"/>
    </source>
</evidence>
<dbReference type="EMBL" id="QKWP01001642">
    <property type="protein sequence ID" value="RIB07518.1"/>
    <property type="molecule type" value="Genomic_DNA"/>
</dbReference>
<proteinExistence type="predicted"/>
<accession>A0A397UEC8</accession>
<keyword evidence="2" id="KW-1185">Reference proteome</keyword>
<dbReference type="OrthoDB" id="10597051at2759"/>